<dbReference type="InterPro" id="IPR029068">
    <property type="entry name" value="Glyas_Bleomycin-R_OHBP_Dase"/>
</dbReference>
<sequence>MPVHAYMVFNGNCEEAVGYYAEVFGAAKPEIMRFGDMPPEEGFEMAEDMKKLVMHTNLNIMGSEVMFSDAMPNSPVTFGQNINLTVVSDNMDELKSQFNRLAQDGKVTMDMQETFWSPAYGALEDKFGVSWQFSCDDGSYGQQE</sequence>
<dbReference type="Proteomes" id="UP001172142">
    <property type="component" value="Unassembled WGS sequence"/>
</dbReference>
<dbReference type="PANTHER" id="PTHR33990:SF1">
    <property type="entry name" value="PROTEIN YJDN"/>
    <property type="match status" value="1"/>
</dbReference>
<reference evidence="2 3" key="1">
    <citation type="submission" date="2023-07" db="EMBL/GenBank/DDBJ databases">
        <title>Novel species in genus Planococcus.</title>
        <authorList>
            <person name="Ning S."/>
        </authorList>
    </citation>
    <scope>NUCLEOTIDE SEQUENCE [LARGE SCALE GENOMIC DNA]</scope>
    <source>
        <strain evidence="2 3">N017</strain>
    </source>
</reference>
<accession>A0ABT8NEV7</accession>
<dbReference type="RefSeq" id="WP_300991717.1">
    <property type="nucleotide sequence ID" value="NZ_CP129235.1"/>
</dbReference>
<feature type="domain" description="PhnB-like" evidence="1">
    <location>
        <begin position="5"/>
        <end position="133"/>
    </location>
</feature>
<protein>
    <submittedName>
        <fullName evidence="2">VOC family protein</fullName>
    </submittedName>
</protein>
<evidence type="ECO:0000259" key="1">
    <source>
        <dbReference type="Pfam" id="PF06983"/>
    </source>
</evidence>
<comment type="caution">
    <text evidence="2">The sequence shown here is derived from an EMBL/GenBank/DDBJ whole genome shotgun (WGS) entry which is preliminary data.</text>
</comment>
<name>A0ABT8NEV7_9BACL</name>
<keyword evidence="3" id="KW-1185">Reference proteome</keyword>
<dbReference type="CDD" id="cd06588">
    <property type="entry name" value="PhnB_like"/>
    <property type="match status" value="1"/>
</dbReference>
<dbReference type="SUPFAM" id="SSF54593">
    <property type="entry name" value="Glyoxalase/Bleomycin resistance protein/Dihydroxybiphenyl dioxygenase"/>
    <property type="match status" value="1"/>
</dbReference>
<organism evidence="2 3">
    <name type="scientific">Planococcus shenhongbingii</name>
    <dbReference type="NCBI Taxonomy" id="3058398"/>
    <lineage>
        <taxon>Bacteria</taxon>
        <taxon>Bacillati</taxon>
        <taxon>Bacillota</taxon>
        <taxon>Bacilli</taxon>
        <taxon>Bacillales</taxon>
        <taxon>Caryophanaceae</taxon>
        <taxon>Planococcus</taxon>
    </lineage>
</organism>
<evidence type="ECO:0000313" key="3">
    <source>
        <dbReference type="Proteomes" id="UP001172142"/>
    </source>
</evidence>
<dbReference type="Gene3D" id="3.10.180.10">
    <property type="entry name" value="2,3-Dihydroxybiphenyl 1,2-Dioxygenase, domain 1"/>
    <property type="match status" value="1"/>
</dbReference>
<gene>
    <name evidence="2" type="ORF">QWY13_13130</name>
</gene>
<proteinExistence type="predicted"/>
<dbReference type="Pfam" id="PF06983">
    <property type="entry name" value="3-dmu-9_3-mt"/>
    <property type="match status" value="1"/>
</dbReference>
<dbReference type="InterPro" id="IPR028973">
    <property type="entry name" value="PhnB-like"/>
</dbReference>
<evidence type="ECO:0000313" key="2">
    <source>
        <dbReference type="EMBL" id="MDN7246433.1"/>
    </source>
</evidence>
<dbReference type="PANTHER" id="PTHR33990">
    <property type="entry name" value="PROTEIN YJDN-RELATED"/>
    <property type="match status" value="1"/>
</dbReference>
<dbReference type="EMBL" id="JAUJWU010000003">
    <property type="protein sequence ID" value="MDN7246433.1"/>
    <property type="molecule type" value="Genomic_DNA"/>
</dbReference>